<keyword evidence="4" id="KW-1185">Reference proteome</keyword>
<dbReference type="InterPro" id="IPR051058">
    <property type="entry name" value="GDSL_Est/Lipase"/>
</dbReference>
<dbReference type="Gene3D" id="3.40.50.1110">
    <property type="entry name" value="SGNH hydrolase"/>
    <property type="match status" value="1"/>
</dbReference>
<evidence type="ECO:0000313" key="3">
    <source>
        <dbReference type="EMBL" id="KAF2965164.1"/>
    </source>
</evidence>
<dbReference type="GO" id="GO:0016787">
    <property type="term" value="F:hydrolase activity"/>
    <property type="evidence" value="ECO:0007669"/>
    <property type="project" value="UniProtKB-KW"/>
</dbReference>
<protein>
    <recommendedName>
        <fullName evidence="5">SGNH hydrolase-type esterase domain-containing protein</fullName>
    </recommendedName>
</protein>
<dbReference type="CDD" id="cd01846">
    <property type="entry name" value="fatty_acyltransferase_like"/>
    <property type="match status" value="1"/>
</dbReference>
<proteinExistence type="predicted"/>
<dbReference type="InParanoid" id="A0A7C8IPI7"/>
<sequence length="290" mass="31100">MASLRTHFLRLAGVALSLAPAQAAAAKYMIVFGDSYSTTGSWIGSTAPSAANPIGNPAFPGATTSAGLNWVGQAIARQNTSLVFAYDLAVTGATTDKEIVDTYAQYNFDDQVETLFATYLAGSAPWDSAVDVLVAVWCGINDVGESFWDGISAPIDKILDRYFGLLDTLYANGLKNYVLFTIPPFDRAPAIIYESADRVASLHSDIQTYNAQLATRLARFKSAHGDVTTYLFDTAPTFETILDNPTAYGARDATCISGDGTSCLWADSYHPGLVIHENLAKALVEAVDFF</sequence>
<evidence type="ECO:0000256" key="1">
    <source>
        <dbReference type="ARBA" id="ARBA00022801"/>
    </source>
</evidence>
<dbReference type="Proteomes" id="UP000481858">
    <property type="component" value="Unassembled WGS sequence"/>
</dbReference>
<name>A0A7C8IPI7_9PEZI</name>
<comment type="caution">
    <text evidence="3">The sequence shown here is derived from an EMBL/GenBank/DDBJ whole genome shotgun (WGS) entry which is preliminary data.</text>
</comment>
<dbReference type="SUPFAM" id="SSF52266">
    <property type="entry name" value="SGNH hydrolase"/>
    <property type="match status" value="1"/>
</dbReference>
<dbReference type="AlphaFoldDB" id="A0A7C8IPI7"/>
<dbReference type="EMBL" id="WUBL01000124">
    <property type="protein sequence ID" value="KAF2965164.1"/>
    <property type="molecule type" value="Genomic_DNA"/>
</dbReference>
<keyword evidence="2" id="KW-0732">Signal</keyword>
<accession>A0A7C8IPI7</accession>
<gene>
    <name evidence="3" type="ORF">GQX73_g8437</name>
</gene>
<dbReference type="InterPro" id="IPR036514">
    <property type="entry name" value="SGNH_hydro_sf"/>
</dbReference>
<feature type="signal peptide" evidence="2">
    <location>
        <begin position="1"/>
        <end position="25"/>
    </location>
</feature>
<evidence type="ECO:0000313" key="4">
    <source>
        <dbReference type="Proteomes" id="UP000481858"/>
    </source>
</evidence>
<keyword evidence="1" id="KW-0378">Hydrolase</keyword>
<evidence type="ECO:0000256" key="2">
    <source>
        <dbReference type="SAM" id="SignalP"/>
    </source>
</evidence>
<dbReference type="PANTHER" id="PTHR45648">
    <property type="entry name" value="GDSL LIPASE/ACYLHYDROLASE FAMILY PROTEIN (AFU_ORTHOLOGUE AFUA_4G14700)"/>
    <property type="match status" value="1"/>
</dbReference>
<evidence type="ECO:0008006" key="5">
    <source>
        <dbReference type="Google" id="ProtNLM"/>
    </source>
</evidence>
<organism evidence="3 4">
    <name type="scientific">Xylaria multiplex</name>
    <dbReference type="NCBI Taxonomy" id="323545"/>
    <lineage>
        <taxon>Eukaryota</taxon>
        <taxon>Fungi</taxon>
        <taxon>Dikarya</taxon>
        <taxon>Ascomycota</taxon>
        <taxon>Pezizomycotina</taxon>
        <taxon>Sordariomycetes</taxon>
        <taxon>Xylariomycetidae</taxon>
        <taxon>Xylariales</taxon>
        <taxon>Xylariaceae</taxon>
        <taxon>Xylaria</taxon>
    </lineage>
</organism>
<dbReference type="OrthoDB" id="1600564at2759"/>
<feature type="chain" id="PRO_5028920865" description="SGNH hydrolase-type esterase domain-containing protein" evidence="2">
    <location>
        <begin position="26"/>
        <end position="290"/>
    </location>
</feature>
<reference evidence="3 4" key="1">
    <citation type="submission" date="2019-12" db="EMBL/GenBank/DDBJ databases">
        <title>Draft genome sequence of the ascomycete Xylaria multiplex DSM 110363.</title>
        <authorList>
            <person name="Buettner E."/>
            <person name="Kellner H."/>
        </authorList>
    </citation>
    <scope>NUCLEOTIDE SEQUENCE [LARGE SCALE GENOMIC DNA]</scope>
    <source>
        <strain evidence="3 4">DSM 110363</strain>
    </source>
</reference>
<dbReference type="PANTHER" id="PTHR45648:SF22">
    <property type="entry name" value="GDSL LIPASE_ACYLHYDROLASE FAMILY PROTEIN (AFU_ORTHOLOGUE AFUA_4G14700)"/>
    <property type="match status" value="1"/>
</dbReference>